<dbReference type="SUPFAM" id="SSF51215">
    <property type="entry name" value="Regulatory protein AraC"/>
    <property type="match status" value="1"/>
</dbReference>
<protein>
    <submittedName>
        <fullName evidence="5">AraC family transcriptional regulator</fullName>
    </submittedName>
</protein>
<proteinExistence type="predicted"/>
<evidence type="ECO:0000313" key="6">
    <source>
        <dbReference type="Proteomes" id="UP000541109"/>
    </source>
</evidence>
<dbReference type="InterPro" id="IPR009057">
    <property type="entry name" value="Homeodomain-like_sf"/>
</dbReference>
<dbReference type="Pfam" id="PF02311">
    <property type="entry name" value="AraC_binding"/>
    <property type="match status" value="1"/>
</dbReference>
<dbReference type="InterPro" id="IPR018060">
    <property type="entry name" value="HTH_AraC"/>
</dbReference>
<dbReference type="SMART" id="SM00342">
    <property type="entry name" value="HTH_ARAC"/>
    <property type="match status" value="1"/>
</dbReference>
<dbReference type="GO" id="GO:0043565">
    <property type="term" value="F:sequence-specific DNA binding"/>
    <property type="evidence" value="ECO:0007669"/>
    <property type="project" value="InterPro"/>
</dbReference>
<evidence type="ECO:0000256" key="2">
    <source>
        <dbReference type="ARBA" id="ARBA00023125"/>
    </source>
</evidence>
<dbReference type="InterPro" id="IPR050204">
    <property type="entry name" value="AraC_XylS_family_regulators"/>
</dbReference>
<dbReference type="InterPro" id="IPR003313">
    <property type="entry name" value="AraC-bd"/>
</dbReference>
<keyword evidence="3" id="KW-0804">Transcription</keyword>
<dbReference type="Pfam" id="PF12833">
    <property type="entry name" value="HTH_18"/>
    <property type="match status" value="1"/>
</dbReference>
<dbReference type="PANTHER" id="PTHR46796">
    <property type="entry name" value="HTH-TYPE TRANSCRIPTIONAL ACTIVATOR RHAS-RELATED"/>
    <property type="match status" value="1"/>
</dbReference>
<comment type="caution">
    <text evidence="5">The sequence shown here is derived from an EMBL/GenBank/DDBJ whole genome shotgun (WGS) entry which is preliminary data.</text>
</comment>
<dbReference type="Proteomes" id="UP000541109">
    <property type="component" value="Unassembled WGS sequence"/>
</dbReference>
<dbReference type="AlphaFoldDB" id="A0A839AFA9"/>
<organism evidence="5 6">
    <name type="scientific">Stappia albiluteola</name>
    <dbReference type="NCBI Taxonomy" id="2758565"/>
    <lineage>
        <taxon>Bacteria</taxon>
        <taxon>Pseudomonadati</taxon>
        <taxon>Pseudomonadota</taxon>
        <taxon>Alphaproteobacteria</taxon>
        <taxon>Hyphomicrobiales</taxon>
        <taxon>Stappiaceae</taxon>
        <taxon>Stappia</taxon>
    </lineage>
</organism>
<keyword evidence="1" id="KW-0805">Transcription regulation</keyword>
<dbReference type="SUPFAM" id="SSF46689">
    <property type="entry name" value="Homeodomain-like"/>
    <property type="match status" value="2"/>
</dbReference>
<name>A0A839AFA9_9HYPH</name>
<dbReference type="InterPro" id="IPR037923">
    <property type="entry name" value="HTH-like"/>
</dbReference>
<keyword evidence="2" id="KW-0238">DNA-binding</keyword>
<feature type="domain" description="HTH araC/xylS-type" evidence="4">
    <location>
        <begin position="188"/>
        <end position="284"/>
    </location>
</feature>
<evidence type="ECO:0000259" key="4">
    <source>
        <dbReference type="PROSITE" id="PS01124"/>
    </source>
</evidence>
<keyword evidence="6" id="KW-1185">Reference proteome</keyword>
<dbReference type="PROSITE" id="PS01124">
    <property type="entry name" value="HTH_ARAC_FAMILY_2"/>
    <property type="match status" value="1"/>
</dbReference>
<evidence type="ECO:0000256" key="1">
    <source>
        <dbReference type="ARBA" id="ARBA00023015"/>
    </source>
</evidence>
<evidence type="ECO:0000313" key="5">
    <source>
        <dbReference type="EMBL" id="MBA5777786.1"/>
    </source>
</evidence>
<dbReference type="GO" id="GO:0003700">
    <property type="term" value="F:DNA-binding transcription factor activity"/>
    <property type="evidence" value="ECO:0007669"/>
    <property type="project" value="InterPro"/>
</dbReference>
<evidence type="ECO:0000256" key="3">
    <source>
        <dbReference type="ARBA" id="ARBA00023163"/>
    </source>
</evidence>
<dbReference type="RefSeq" id="WP_182165465.1">
    <property type="nucleotide sequence ID" value="NZ_JACFXV010000053.1"/>
</dbReference>
<accession>A0A839AFA9</accession>
<gene>
    <name evidence="5" type="ORF">H2509_11690</name>
</gene>
<sequence length="284" mass="31517">MDYLTQAAALADTPLADGERAAFWRAPRFDGLECLSATFRIHAYAPHTHETYVVGTIEAGCERYHIRGKDEYAGPGDICLVNPDELHDGEPFGEGYSYRMTYPSVPLMRKVASDMLDREVSATPFFKVSLSHDPEMAMAFSRVHRLLEAGSGRLEQDEGMHRIYACLLARYGDIEPAPMVGPEREPVARAKDFLSEHFAEDVDLETLTGVAGLTRSHLVRAFKRETGFTPHAFLTDVRVRAARRMLAKGGAPAEVAASCGFYDQSHLNRLFKARYGVTPGAFRA</sequence>
<dbReference type="Gene3D" id="1.10.10.60">
    <property type="entry name" value="Homeodomain-like"/>
    <property type="match status" value="1"/>
</dbReference>
<dbReference type="EMBL" id="JACFXV010000053">
    <property type="protein sequence ID" value="MBA5777786.1"/>
    <property type="molecule type" value="Genomic_DNA"/>
</dbReference>
<dbReference type="PANTHER" id="PTHR46796:SF2">
    <property type="entry name" value="TRANSCRIPTIONAL REGULATORY PROTEIN"/>
    <property type="match status" value="1"/>
</dbReference>
<reference evidence="5 6" key="1">
    <citation type="submission" date="2020-07" db="EMBL/GenBank/DDBJ databases">
        <title>Stappia sp., F7233, whole genome shotgun sequencing project.</title>
        <authorList>
            <person name="Jiang S."/>
            <person name="Liu Z.W."/>
            <person name="Du Z.J."/>
        </authorList>
    </citation>
    <scope>NUCLEOTIDE SEQUENCE [LARGE SCALE GENOMIC DNA]</scope>
    <source>
        <strain evidence="5 6">F7233</strain>
    </source>
</reference>